<evidence type="ECO:0000313" key="2">
    <source>
        <dbReference type="Proteomes" id="UP000325440"/>
    </source>
</evidence>
<protein>
    <submittedName>
        <fullName evidence="1">Uncharacterized protein</fullName>
    </submittedName>
</protein>
<accession>A0A5E4N0M8</accession>
<gene>
    <name evidence="1" type="ORF">CINCED_3A006700</name>
</gene>
<dbReference type="AlphaFoldDB" id="A0A5E4N0M8"/>
<feature type="non-terminal residue" evidence="1">
    <location>
        <position position="1"/>
    </location>
</feature>
<sequence>EGAGNNNFHNEKLSIIHFVTKEMEKLIDTSKGIEYLISFISSLPRKVIKGSGLVNGFLNNKFMPDIHWPAAMDHDFYYEKHKDTKSRHKADLILENIAKNIYENPDTSLGENTAAFATTNIMKKVKKESRLELKYEQIKQGGFLPILFVGIGAASALAGRISSIVNTIIERKHKIAAEKEQERHNKEMEKIVNNIKTLQVGSGIKKKTKKGNQSIN</sequence>
<proteinExistence type="predicted"/>
<reference evidence="1 2" key="1">
    <citation type="submission" date="2019-08" db="EMBL/GenBank/DDBJ databases">
        <authorList>
            <person name="Alioto T."/>
            <person name="Alioto T."/>
            <person name="Gomez Garrido J."/>
        </authorList>
    </citation>
    <scope>NUCLEOTIDE SEQUENCE [LARGE SCALE GENOMIC DNA]</scope>
</reference>
<name>A0A5E4N0M8_9HEMI</name>
<dbReference type="EMBL" id="CABPRJ010001116">
    <property type="protein sequence ID" value="VVC35214.1"/>
    <property type="molecule type" value="Genomic_DNA"/>
</dbReference>
<evidence type="ECO:0000313" key="1">
    <source>
        <dbReference type="EMBL" id="VVC35214.1"/>
    </source>
</evidence>
<organism evidence="1 2">
    <name type="scientific">Cinara cedri</name>
    <dbReference type="NCBI Taxonomy" id="506608"/>
    <lineage>
        <taxon>Eukaryota</taxon>
        <taxon>Metazoa</taxon>
        <taxon>Ecdysozoa</taxon>
        <taxon>Arthropoda</taxon>
        <taxon>Hexapoda</taxon>
        <taxon>Insecta</taxon>
        <taxon>Pterygota</taxon>
        <taxon>Neoptera</taxon>
        <taxon>Paraneoptera</taxon>
        <taxon>Hemiptera</taxon>
        <taxon>Sternorrhyncha</taxon>
        <taxon>Aphidomorpha</taxon>
        <taxon>Aphidoidea</taxon>
        <taxon>Aphididae</taxon>
        <taxon>Lachninae</taxon>
        <taxon>Cinara</taxon>
    </lineage>
</organism>
<keyword evidence="2" id="KW-1185">Reference proteome</keyword>
<dbReference type="Proteomes" id="UP000325440">
    <property type="component" value="Unassembled WGS sequence"/>
</dbReference>
<dbReference type="OrthoDB" id="6630263at2759"/>